<dbReference type="RefSeq" id="WP_089060080.1">
    <property type="nucleotide sequence ID" value="NZ_CP022315.1"/>
</dbReference>
<dbReference type="InterPro" id="IPR009100">
    <property type="entry name" value="AcylCoA_DH/oxidase_NM_dom_sf"/>
</dbReference>
<comment type="similarity">
    <text evidence="3 10">Belongs to the acyl-CoA dehydrogenase family.</text>
</comment>
<dbReference type="Pfam" id="PF02770">
    <property type="entry name" value="Acyl-CoA_dh_M"/>
    <property type="match status" value="1"/>
</dbReference>
<dbReference type="FunFam" id="2.40.110.10:FF:000002">
    <property type="entry name" value="Acyl-CoA dehydrogenase fadE12"/>
    <property type="match status" value="1"/>
</dbReference>
<evidence type="ECO:0000256" key="9">
    <source>
        <dbReference type="ARBA" id="ARBA00042660"/>
    </source>
</evidence>
<keyword evidence="4 10" id="KW-0285">Flavoprotein</keyword>
<dbReference type="InterPro" id="IPR006091">
    <property type="entry name" value="Acyl-CoA_Oxase/DH_mid-dom"/>
</dbReference>
<evidence type="ECO:0000313" key="14">
    <source>
        <dbReference type="EMBL" id="ASK60803.1"/>
    </source>
</evidence>
<keyword evidence="15" id="KW-1185">Reference proteome</keyword>
<name>A0A220TYR1_9BACI</name>
<dbReference type="KEGG" id="vil:CFK37_00560"/>
<dbReference type="GO" id="GO:0050660">
    <property type="term" value="F:flavin adenine dinucleotide binding"/>
    <property type="evidence" value="ECO:0007669"/>
    <property type="project" value="InterPro"/>
</dbReference>
<dbReference type="Proteomes" id="UP000198312">
    <property type="component" value="Chromosome"/>
</dbReference>
<feature type="domain" description="Acyl-CoA dehydrogenase/oxidase C-terminal" evidence="11">
    <location>
        <begin position="231"/>
        <end position="379"/>
    </location>
</feature>
<dbReference type="GO" id="GO:0033539">
    <property type="term" value="P:fatty acid beta-oxidation using acyl-CoA dehydrogenase"/>
    <property type="evidence" value="ECO:0007669"/>
    <property type="project" value="TreeGrafter"/>
</dbReference>
<comment type="cofactor">
    <cofactor evidence="1 10">
        <name>FAD</name>
        <dbReference type="ChEBI" id="CHEBI:57692"/>
    </cofactor>
</comment>
<dbReference type="InterPro" id="IPR006089">
    <property type="entry name" value="Acyl-CoA_DH_CS"/>
</dbReference>
<dbReference type="GO" id="GO:0003995">
    <property type="term" value="F:acyl-CoA dehydrogenase activity"/>
    <property type="evidence" value="ECO:0007669"/>
    <property type="project" value="InterPro"/>
</dbReference>
<dbReference type="PANTHER" id="PTHR48083:SF20">
    <property type="entry name" value="LONG-CHAIN SPECIFIC ACYL-COA DEHYDROGENASE, MITOCHONDRIAL"/>
    <property type="match status" value="1"/>
</dbReference>
<evidence type="ECO:0000256" key="1">
    <source>
        <dbReference type="ARBA" id="ARBA00001974"/>
    </source>
</evidence>
<sequence>MERSYLREEHEIFRRSLRKFLEKEAYPYYDQWEREQQVSRSFWKKAGEQGYLCPWAGEKYGAFRADFGYSVVLNEEFERVGTGMVGFGLHNDIVMPYIASYGTDSQKTAWLPGAITGDLISAIAMTEPVAGSDLAAIKTTASKDGDDYIINGEKTFITNGYTADLAVVVCKTDPHANPAHKGISLVVVEAGTQGFTKNKKLHKVGQHANDTCELIFEDVRVPSSNLLGEEGKGFYYLMEKLQQERLMVAIQSIAAAEIMLGVTVDYVKQRNAFGQSISQFQNTQFKLAEMKTEIQIGRTFVDRLIVDHVAGKEIVDEVSMAKWWTTDLAKKVVGECMQLHGGYGYMEEYEIARRYRDVAVASIYAGSNEIMKVIIAKNMGL</sequence>
<dbReference type="Pfam" id="PF00441">
    <property type="entry name" value="Acyl-CoA_dh_1"/>
    <property type="match status" value="1"/>
</dbReference>
<dbReference type="InterPro" id="IPR009075">
    <property type="entry name" value="AcylCo_DH/oxidase_C"/>
</dbReference>
<evidence type="ECO:0000313" key="15">
    <source>
        <dbReference type="Proteomes" id="UP000198312"/>
    </source>
</evidence>
<dbReference type="InterPro" id="IPR037069">
    <property type="entry name" value="AcylCoA_DH/ox_N_sf"/>
</dbReference>
<evidence type="ECO:0000256" key="6">
    <source>
        <dbReference type="ARBA" id="ARBA00023002"/>
    </source>
</evidence>
<dbReference type="InterPro" id="IPR050741">
    <property type="entry name" value="Acyl-CoA_dehydrogenase"/>
</dbReference>
<dbReference type="FunFam" id="1.20.140.10:FF:000001">
    <property type="entry name" value="Acyl-CoA dehydrogenase"/>
    <property type="match status" value="1"/>
</dbReference>
<comment type="function">
    <text evidence="7">Catalyzes the dehydrogenation at the alpha-beta position of ACP-bound acyl chains. This results in the introduction of a double bond in the lipidic chain, which is further transferred to the epsilon-amino group of lysine residue in the mycobactin core by MbtK.</text>
</comment>
<evidence type="ECO:0000256" key="2">
    <source>
        <dbReference type="ARBA" id="ARBA00005102"/>
    </source>
</evidence>
<dbReference type="InterPro" id="IPR046373">
    <property type="entry name" value="Acyl-CoA_Oxase/DH_mid-dom_sf"/>
</dbReference>
<feature type="domain" description="Acyl-CoA oxidase/dehydrogenase middle" evidence="12">
    <location>
        <begin position="122"/>
        <end position="219"/>
    </location>
</feature>
<dbReference type="EMBL" id="CP022315">
    <property type="protein sequence ID" value="ASK60803.1"/>
    <property type="molecule type" value="Genomic_DNA"/>
</dbReference>
<organism evidence="14 15">
    <name type="scientific">Virgibacillus phasianinus</name>
    <dbReference type="NCBI Taxonomy" id="2017483"/>
    <lineage>
        <taxon>Bacteria</taxon>
        <taxon>Bacillati</taxon>
        <taxon>Bacillota</taxon>
        <taxon>Bacilli</taxon>
        <taxon>Bacillales</taxon>
        <taxon>Bacillaceae</taxon>
        <taxon>Virgibacillus</taxon>
    </lineage>
</organism>
<dbReference type="GO" id="GO:0005737">
    <property type="term" value="C:cytoplasm"/>
    <property type="evidence" value="ECO:0007669"/>
    <property type="project" value="TreeGrafter"/>
</dbReference>
<dbReference type="SUPFAM" id="SSF47203">
    <property type="entry name" value="Acyl-CoA dehydrogenase C-terminal domain-like"/>
    <property type="match status" value="1"/>
</dbReference>
<evidence type="ECO:0000256" key="8">
    <source>
        <dbReference type="ARBA" id="ARBA00040394"/>
    </source>
</evidence>
<comment type="pathway">
    <text evidence="2">Siderophore biosynthesis; mycobactin biosynthesis.</text>
</comment>
<evidence type="ECO:0000256" key="5">
    <source>
        <dbReference type="ARBA" id="ARBA00022827"/>
    </source>
</evidence>
<protein>
    <recommendedName>
        <fullName evidence="8">Acyl-[acyl-carrier-protein] dehydrogenase MbtN</fullName>
    </recommendedName>
    <alternativeName>
        <fullName evidence="9">Mycobactin synthase protein N</fullName>
    </alternativeName>
</protein>
<dbReference type="Gene3D" id="1.20.140.10">
    <property type="entry name" value="Butyryl-CoA Dehydrogenase, subunit A, domain 3"/>
    <property type="match status" value="1"/>
</dbReference>
<dbReference type="Gene3D" id="1.10.540.10">
    <property type="entry name" value="Acyl-CoA dehydrogenase/oxidase, N-terminal domain"/>
    <property type="match status" value="1"/>
</dbReference>
<gene>
    <name evidence="14" type="ORF">CFK37_00560</name>
</gene>
<dbReference type="InterPro" id="IPR013786">
    <property type="entry name" value="AcylCoA_DH/ox_N"/>
</dbReference>
<keyword evidence="5 10" id="KW-0274">FAD</keyword>
<evidence type="ECO:0000259" key="11">
    <source>
        <dbReference type="Pfam" id="PF00441"/>
    </source>
</evidence>
<accession>A0A220TYR1</accession>
<evidence type="ECO:0000256" key="4">
    <source>
        <dbReference type="ARBA" id="ARBA00022630"/>
    </source>
</evidence>
<dbReference type="Pfam" id="PF02771">
    <property type="entry name" value="Acyl-CoA_dh_N"/>
    <property type="match status" value="1"/>
</dbReference>
<keyword evidence="6 10" id="KW-0560">Oxidoreductase</keyword>
<evidence type="ECO:0000259" key="13">
    <source>
        <dbReference type="Pfam" id="PF02771"/>
    </source>
</evidence>
<evidence type="ECO:0000256" key="3">
    <source>
        <dbReference type="ARBA" id="ARBA00009347"/>
    </source>
</evidence>
<feature type="domain" description="Acyl-CoA dehydrogenase/oxidase N-terminal" evidence="13">
    <location>
        <begin position="8"/>
        <end position="118"/>
    </location>
</feature>
<dbReference type="PANTHER" id="PTHR48083">
    <property type="entry name" value="MEDIUM-CHAIN SPECIFIC ACYL-COA DEHYDROGENASE, MITOCHONDRIAL-RELATED"/>
    <property type="match status" value="1"/>
</dbReference>
<evidence type="ECO:0000259" key="12">
    <source>
        <dbReference type="Pfam" id="PF02770"/>
    </source>
</evidence>
<dbReference type="PROSITE" id="PS00073">
    <property type="entry name" value="ACYL_COA_DH_2"/>
    <property type="match status" value="1"/>
</dbReference>
<reference evidence="14 15" key="1">
    <citation type="submission" date="2017-07" db="EMBL/GenBank/DDBJ databases">
        <title>Virgibacillus sp. LM2416.</title>
        <authorList>
            <person name="Tak E.J."/>
            <person name="Bae J.-W."/>
        </authorList>
    </citation>
    <scope>NUCLEOTIDE SEQUENCE [LARGE SCALE GENOMIC DNA]</scope>
    <source>
        <strain evidence="14 15">LM2416</strain>
    </source>
</reference>
<evidence type="ECO:0000256" key="10">
    <source>
        <dbReference type="RuleBase" id="RU362125"/>
    </source>
</evidence>
<dbReference type="SUPFAM" id="SSF56645">
    <property type="entry name" value="Acyl-CoA dehydrogenase NM domain-like"/>
    <property type="match status" value="1"/>
</dbReference>
<dbReference type="InterPro" id="IPR036250">
    <property type="entry name" value="AcylCo_DH-like_C"/>
</dbReference>
<evidence type="ECO:0000256" key="7">
    <source>
        <dbReference type="ARBA" id="ARBA00037085"/>
    </source>
</evidence>
<dbReference type="PROSITE" id="PS00072">
    <property type="entry name" value="ACYL_COA_DH_1"/>
    <property type="match status" value="1"/>
</dbReference>
<dbReference type="OrthoDB" id="9802447at2"/>
<dbReference type="AlphaFoldDB" id="A0A220TYR1"/>
<dbReference type="Gene3D" id="2.40.110.10">
    <property type="entry name" value="Butyryl-CoA Dehydrogenase, subunit A, domain 2"/>
    <property type="match status" value="1"/>
</dbReference>
<proteinExistence type="inferred from homology"/>